<proteinExistence type="predicted"/>
<name>A0A8D8ASC3_CULPI</name>
<dbReference type="EMBL" id="HBUE01046045">
    <property type="protein sequence ID" value="CAG6462714.1"/>
    <property type="molecule type" value="Transcribed_RNA"/>
</dbReference>
<dbReference type="AlphaFoldDB" id="A0A8D8ASC3"/>
<organism evidence="1">
    <name type="scientific">Culex pipiens</name>
    <name type="common">House mosquito</name>
    <dbReference type="NCBI Taxonomy" id="7175"/>
    <lineage>
        <taxon>Eukaryota</taxon>
        <taxon>Metazoa</taxon>
        <taxon>Ecdysozoa</taxon>
        <taxon>Arthropoda</taxon>
        <taxon>Hexapoda</taxon>
        <taxon>Insecta</taxon>
        <taxon>Pterygota</taxon>
        <taxon>Neoptera</taxon>
        <taxon>Endopterygota</taxon>
        <taxon>Diptera</taxon>
        <taxon>Nematocera</taxon>
        <taxon>Culicoidea</taxon>
        <taxon>Culicidae</taxon>
        <taxon>Culicinae</taxon>
        <taxon>Culicini</taxon>
        <taxon>Culex</taxon>
        <taxon>Culex</taxon>
    </lineage>
</organism>
<reference evidence="1" key="1">
    <citation type="submission" date="2021-05" db="EMBL/GenBank/DDBJ databases">
        <authorList>
            <person name="Alioto T."/>
            <person name="Alioto T."/>
            <person name="Gomez Garrido J."/>
        </authorList>
    </citation>
    <scope>NUCLEOTIDE SEQUENCE</scope>
</reference>
<protein>
    <submittedName>
        <fullName evidence="1">(northern house mosquito) hypothetical protein</fullName>
    </submittedName>
</protein>
<accession>A0A8D8ASC3</accession>
<evidence type="ECO:0000313" key="1">
    <source>
        <dbReference type="EMBL" id="CAG6462714.1"/>
    </source>
</evidence>
<sequence>MRPKKGQGEAAVVRFIFLSSFVVGVVSAAFMLSFCFSAHVFSAQPLCWLMFMFSGSPPSDFQRRSERADEFLRVFVPPPHTHTCACTQDVHTGIPYTQVRFRKKE</sequence>